<dbReference type="InterPro" id="IPR050583">
    <property type="entry name" value="Mycobacterial_A85_antigen"/>
</dbReference>
<proteinExistence type="predicted"/>
<dbReference type="OrthoDB" id="9803578at2"/>
<accession>A0A554A4G1</accession>
<dbReference type="InterPro" id="IPR000801">
    <property type="entry name" value="Esterase-like"/>
</dbReference>
<dbReference type="Gene3D" id="3.40.50.1820">
    <property type="entry name" value="alpha/beta hydrolase"/>
    <property type="match status" value="1"/>
</dbReference>
<evidence type="ECO:0000313" key="2">
    <source>
        <dbReference type="Proteomes" id="UP000318521"/>
    </source>
</evidence>
<gene>
    <name evidence="1" type="ORF">FN960_03255</name>
</gene>
<dbReference type="GO" id="GO:0016747">
    <property type="term" value="F:acyltransferase activity, transferring groups other than amino-acyl groups"/>
    <property type="evidence" value="ECO:0007669"/>
    <property type="project" value="TreeGrafter"/>
</dbReference>
<name>A0A554A4G1_9BACI</name>
<keyword evidence="2" id="KW-1185">Reference proteome</keyword>
<dbReference type="EMBL" id="VLXZ01000001">
    <property type="protein sequence ID" value="TSB48584.1"/>
    <property type="molecule type" value="Genomic_DNA"/>
</dbReference>
<dbReference type="PANTHER" id="PTHR48098:SF1">
    <property type="entry name" value="DIACYLGLYCEROL ACYLTRANSFERASE_MYCOLYLTRANSFERASE AG85A"/>
    <property type="match status" value="1"/>
</dbReference>
<sequence>MKEITRKEAITLAIFQGQFTSEALGGLQTGIHVIQPEHFQQKERRVMYLLHGMTDNETTWTRRSAVERYADTYGFTVIMPNVDTSFYSNMKYGKAYWTYVSEELPKAVETFFGIKPNPASTYVAGLSMGGYGAFKLALNQPERFVAAASFSGALDAAGLYAPEGQNDQRKQIMYANFGENPDFTTFGGDLFHLATEHKENARTLPELYQYCGTEDFLYDMNIAFRDHLKQLNYLTHYEESPAPHTWDYWDYCIEDFMKRVVETKE</sequence>
<comment type="caution">
    <text evidence="1">The sequence shown here is derived from an EMBL/GenBank/DDBJ whole genome shotgun (WGS) entry which is preliminary data.</text>
</comment>
<reference evidence="1 2" key="1">
    <citation type="submission" date="2019-07" db="EMBL/GenBank/DDBJ databases">
        <authorList>
            <person name="Park Y.J."/>
            <person name="Jeong S.E."/>
            <person name="Jung H.S."/>
        </authorList>
    </citation>
    <scope>NUCLEOTIDE SEQUENCE [LARGE SCALE GENOMIC DNA]</scope>
    <source>
        <strain evidence="2">P16(2019)</strain>
    </source>
</reference>
<dbReference type="InterPro" id="IPR029058">
    <property type="entry name" value="AB_hydrolase_fold"/>
</dbReference>
<organism evidence="1 2">
    <name type="scientific">Alkalicoccobacillus porphyridii</name>
    <dbReference type="NCBI Taxonomy" id="2597270"/>
    <lineage>
        <taxon>Bacteria</taxon>
        <taxon>Bacillati</taxon>
        <taxon>Bacillota</taxon>
        <taxon>Bacilli</taxon>
        <taxon>Bacillales</taxon>
        <taxon>Bacillaceae</taxon>
        <taxon>Alkalicoccobacillus</taxon>
    </lineage>
</organism>
<dbReference type="Proteomes" id="UP000318521">
    <property type="component" value="Unassembled WGS sequence"/>
</dbReference>
<dbReference type="Pfam" id="PF00756">
    <property type="entry name" value="Esterase"/>
    <property type="match status" value="1"/>
</dbReference>
<dbReference type="PANTHER" id="PTHR48098">
    <property type="entry name" value="ENTEROCHELIN ESTERASE-RELATED"/>
    <property type="match status" value="1"/>
</dbReference>
<dbReference type="AlphaFoldDB" id="A0A554A4G1"/>
<dbReference type="SUPFAM" id="SSF53474">
    <property type="entry name" value="alpha/beta-Hydrolases"/>
    <property type="match status" value="1"/>
</dbReference>
<protein>
    <submittedName>
        <fullName evidence="1">Esterase family protein</fullName>
    </submittedName>
</protein>
<evidence type="ECO:0000313" key="1">
    <source>
        <dbReference type="EMBL" id="TSB48584.1"/>
    </source>
</evidence>